<dbReference type="Proteomes" id="UP000554482">
    <property type="component" value="Unassembled WGS sequence"/>
</dbReference>
<keyword evidence="2" id="KW-1185">Reference proteome</keyword>
<reference evidence="1 2" key="1">
    <citation type="submission" date="2020-06" db="EMBL/GenBank/DDBJ databases">
        <title>Transcriptomic and genomic resources for Thalictrum thalictroides and T. hernandezii: Facilitating candidate gene discovery in an emerging model plant lineage.</title>
        <authorList>
            <person name="Arias T."/>
            <person name="Riano-Pachon D.M."/>
            <person name="Di Stilio V.S."/>
        </authorList>
    </citation>
    <scope>NUCLEOTIDE SEQUENCE [LARGE SCALE GENOMIC DNA]</scope>
    <source>
        <strain evidence="2">cv. WT478/WT964</strain>
        <tissue evidence="1">Leaves</tissue>
    </source>
</reference>
<organism evidence="1 2">
    <name type="scientific">Thalictrum thalictroides</name>
    <name type="common">Rue-anemone</name>
    <name type="synonym">Anemone thalictroides</name>
    <dbReference type="NCBI Taxonomy" id="46969"/>
    <lineage>
        <taxon>Eukaryota</taxon>
        <taxon>Viridiplantae</taxon>
        <taxon>Streptophyta</taxon>
        <taxon>Embryophyta</taxon>
        <taxon>Tracheophyta</taxon>
        <taxon>Spermatophyta</taxon>
        <taxon>Magnoliopsida</taxon>
        <taxon>Ranunculales</taxon>
        <taxon>Ranunculaceae</taxon>
        <taxon>Thalictroideae</taxon>
        <taxon>Thalictrum</taxon>
    </lineage>
</organism>
<proteinExistence type="predicted"/>
<sequence>MLIIDQAILFIDSHQIITFPLNTSSLPAPLKEENINNNCRHFKILLLIPFFKPQIQVLLQGLPRFAAPEDIEHVLSGCDYNSSNHEIFLRQGNPDPVKWAFVKFPSKIKATNAVLSKNKGFCQNDQVFMRVLH</sequence>
<dbReference type="InterPro" id="IPR012677">
    <property type="entry name" value="Nucleotide-bd_a/b_plait_sf"/>
</dbReference>
<dbReference type="InterPro" id="IPR035979">
    <property type="entry name" value="RBD_domain_sf"/>
</dbReference>
<dbReference type="Gene3D" id="3.30.70.330">
    <property type="match status" value="1"/>
</dbReference>
<comment type="caution">
    <text evidence="1">The sequence shown here is derived from an EMBL/GenBank/DDBJ whole genome shotgun (WGS) entry which is preliminary data.</text>
</comment>
<dbReference type="PANTHER" id="PTHR48167:SF2">
    <property type="entry name" value="EXPRESSED PROTEIN"/>
    <property type="match status" value="1"/>
</dbReference>
<dbReference type="SUPFAM" id="SSF54928">
    <property type="entry name" value="RNA-binding domain, RBD"/>
    <property type="match status" value="1"/>
</dbReference>
<evidence type="ECO:0000313" key="2">
    <source>
        <dbReference type="Proteomes" id="UP000554482"/>
    </source>
</evidence>
<accession>A0A7J6WQ34</accession>
<gene>
    <name evidence="1" type="ORF">FRX31_011365</name>
</gene>
<protein>
    <submittedName>
        <fullName evidence="1">N-(5-amino-5-carboxypentanoyl)-L-cysteinyl-D-valine synthase</fullName>
    </submittedName>
</protein>
<evidence type="ECO:0000313" key="1">
    <source>
        <dbReference type="EMBL" id="KAF5199048.1"/>
    </source>
</evidence>
<dbReference type="GO" id="GO:0003676">
    <property type="term" value="F:nucleic acid binding"/>
    <property type="evidence" value="ECO:0007669"/>
    <property type="project" value="InterPro"/>
</dbReference>
<dbReference type="AlphaFoldDB" id="A0A7J6WQ34"/>
<dbReference type="EMBL" id="JABWDY010012511">
    <property type="protein sequence ID" value="KAF5199048.1"/>
    <property type="molecule type" value="Genomic_DNA"/>
</dbReference>
<dbReference type="PANTHER" id="PTHR48167">
    <property type="entry name" value="EXPRESSED PROTEIN"/>
    <property type="match status" value="1"/>
</dbReference>
<name>A0A7J6WQ34_THATH</name>